<dbReference type="Pfam" id="PF00990">
    <property type="entry name" value="GGDEF"/>
    <property type="match status" value="1"/>
</dbReference>
<evidence type="ECO:0000256" key="3">
    <source>
        <dbReference type="SAM" id="Phobius"/>
    </source>
</evidence>
<dbReference type="SUPFAM" id="SSF55073">
    <property type="entry name" value="Nucleotide cyclase"/>
    <property type="match status" value="1"/>
</dbReference>
<reference evidence="5 6" key="1">
    <citation type="submission" date="2019-03" db="EMBL/GenBank/DDBJ databases">
        <title>Comparative insights into the high quality Complete genome sequence of highly metal resistant Cupriavidus metallidurans strain BS1 isolated from a gold-copper mine.</title>
        <authorList>
            <person name="Mazhar H.S."/>
            <person name="Rensing C."/>
        </authorList>
    </citation>
    <scope>NUCLEOTIDE SEQUENCE [LARGE SCALE GENOMIC DNA]</scope>
    <source>
        <strain evidence="5 6">BS1</strain>
    </source>
</reference>
<proteinExistence type="predicted"/>
<keyword evidence="3" id="KW-1133">Transmembrane helix</keyword>
<dbReference type="PROSITE" id="PS50887">
    <property type="entry name" value="GGDEF"/>
    <property type="match status" value="1"/>
</dbReference>
<feature type="transmembrane region" description="Helical" evidence="3">
    <location>
        <begin position="101"/>
        <end position="119"/>
    </location>
</feature>
<dbReference type="InterPro" id="IPR043128">
    <property type="entry name" value="Rev_trsase/Diguanyl_cyclase"/>
</dbReference>
<dbReference type="AlphaFoldDB" id="A0A482IVJ1"/>
<gene>
    <name evidence="5" type="ORF">DDF84_025280</name>
</gene>
<feature type="transmembrane region" description="Helical" evidence="3">
    <location>
        <begin position="125"/>
        <end position="143"/>
    </location>
</feature>
<evidence type="ECO:0000256" key="2">
    <source>
        <dbReference type="ARBA" id="ARBA00034247"/>
    </source>
</evidence>
<feature type="domain" description="GGDEF" evidence="4">
    <location>
        <begin position="246"/>
        <end position="385"/>
    </location>
</feature>
<organism evidence="5 6">
    <name type="scientific">Cupriavidus metallidurans</name>
    <dbReference type="NCBI Taxonomy" id="119219"/>
    <lineage>
        <taxon>Bacteria</taxon>
        <taxon>Pseudomonadati</taxon>
        <taxon>Pseudomonadota</taxon>
        <taxon>Betaproteobacteria</taxon>
        <taxon>Burkholderiales</taxon>
        <taxon>Burkholderiaceae</taxon>
        <taxon>Cupriavidus</taxon>
    </lineage>
</organism>
<dbReference type="PANTHER" id="PTHR45138:SF9">
    <property type="entry name" value="DIGUANYLATE CYCLASE DGCM-RELATED"/>
    <property type="match status" value="1"/>
</dbReference>
<accession>A0A482IVJ1</accession>
<feature type="transmembrane region" description="Helical" evidence="3">
    <location>
        <begin position="150"/>
        <end position="167"/>
    </location>
</feature>
<evidence type="ECO:0000313" key="5">
    <source>
        <dbReference type="EMBL" id="QBP12968.1"/>
    </source>
</evidence>
<dbReference type="InterPro" id="IPR050469">
    <property type="entry name" value="Diguanylate_Cyclase"/>
</dbReference>
<dbReference type="Proteomes" id="UP000253772">
    <property type="component" value="Chromosome c2"/>
</dbReference>
<dbReference type="EMBL" id="CP037901">
    <property type="protein sequence ID" value="QBP12968.1"/>
    <property type="molecule type" value="Genomic_DNA"/>
</dbReference>
<dbReference type="CDD" id="cd01949">
    <property type="entry name" value="GGDEF"/>
    <property type="match status" value="1"/>
</dbReference>
<protein>
    <recommendedName>
        <fullName evidence="1">diguanylate cyclase</fullName>
        <ecNumber evidence="1">2.7.7.65</ecNumber>
    </recommendedName>
</protein>
<dbReference type="NCBIfam" id="TIGR00254">
    <property type="entry name" value="GGDEF"/>
    <property type="match status" value="1"/>
</dbReference>
<dbReference type="SMART" id="SM00267">
    <property type="entry name" value="GGDEF"/>
    <property type="match status" value="1"/>
</dbReference>
<dbReference type="FunFam" id="3.30.70.270:FF:000001">
    <property type="entry name" value="Diguanylate cyclase domain protein"/>
    <property type="match status" value="1"/>
</dbReference>
<feature type="transmembrane region" description="Helical" evidence="3">
    <location>
        <begin position="38"/>
        <end position="56"/>
    </location>
</feature>
<dbReference type="Gene3D" id="3.30.70.270">
    <property type="match status" value="1"/>
</dbReference>
<feature type="transmembrane region" description="Helical" evidence="3">
    <location>
        <begin position="179"/>
        <end position="197"/>
    </location>
</feature>
<dbReference type="EC" id="2.7.7.65" evidence="1"/>
<dbReference type="PANTHER" id="PTHR45138">
    <property type="entry name" value="REGULATORY COMPONENTS OF SENSORY TRANSDUCTION SYSTEM"/>
    <property type="match status" value="1"/>
</dbReference>
<sequence length="400" mass="44519">MSEADVEMSFAVDPVRVEFSDPGLEREFQQHHLRTTRASLRVTLVFCSLFYLAFSLTDLAALGYGTSLLVLLLGRIAVALTACGGLYLIRRKTESVLAHRAVASAAEVVGMAIFMLVVWFRPGELPWHAMSLCIMLIVIYVFIPNRLITAIGIALGATAAFIALAVMRGESRFSDEVTMAMLLLLTNSFGIIAARRYHRLWRDEYRALSTLKALSIRDHLTACFNRRHLHTTLLPQVLERARAERRWLTLMVCDIDHFKRVNDNHGHQGGDAVLMHVAMLLQDRIHEPRDSVVRYGGEEFLLVMPQMDFESAASLAEDMRAAVADSEVPGPDGKRMRATVSIGVLSVDFSASDTEVTESALIAAADMLLYEAKRAGRNSIRTRLWADMVSTHAVLSMRTA</sequence>
<evidence type="ECO:0000259" key="4">
    <source>
        <dbReference type="PROSITE" id="PS50887"/>
    </source>
</evidence>
<dbReference type="OrthoDB" id="9813903at2"/>
<keyword evidence="3" id="KW-0472">Membrane</keyword>
<comment type="catalytic activity">
    <reaction evidence="2">
        <text>2 GTP = 3',3'-c-di-GMP + 2 diphosphate</text>
        <dbReference type="Rhea" id="RHEA:24898"/>
        <dbReference type="ChEBI" id="CHEBI:33019"/>
        <dbReference type="ChEBI" id="CHEBI:37565"/>
        <dbReference type="ChEBI" id="CHEBI:58805"/>
        <dbReference type="EC" id="2.7.7.65"/>
    </reaction>
</comment>
<dbReference type="InterPro" id="IPR000160">
    <property type="entry name" value="GGDEF_dom"/>
</dbReference>
<evidence type="ECO:0000313" key="6">
    <source>
        <dbReference type="Proteomes" id="UP000253772"/>
    </source>
</evidence>
<dbReference type="GO" id="GO:0052621">
    <property type="term" value="F:diguanylate cyclase activity"/>
    <property type="evidence" value="ECO:0007669"/>
    <property type="project" value="UniProtKB-EC"/>
</dbReference>
<name>A0A482IVJ1_9BURK</name>
<evidence type="ECO:0000256" key="1">
    <source>
        <dbReference type="ARBA" id="ARBA00012528"/>
    </source>
</evidence>
<dbReference type="InterPro" id="IPR029787">
    <property type="entry name" value="Nucleotide_cyclase"/>
</dbReference>
<feature type="transmembrane region" description="Helical" evidence="3">
    <location>
        <begin position="68"/>
        <end position="89"/>
    </location>
</feature>
<keyword evidence="3" id="KW-0812">Transmembrane</keyword>